<sequence length="143" mass="16379">VLDLEKIKTTEALEITSLKRRVKKLEKKQRLRTHKLKRLYKVGLTARPDSFEDKQSLDKQSLSEDISKQGRKINDIDADEDITLVNDQDDAEMFDVNDLHGEEVFVEKEVADKEVNDEVQKVVKEVVEDTNTAKLIVDAAQVS</sequence>
<reference evidence="1" key="1">
    <citation type="journal article" date="2019" name="Sci. Rep.">
        <title>Draft genome of Tanacetum cinerariifolium, the natural source of mosquito coil.</title>
        <authorList>
            <person name="Yamashiro T."/>
            <person name="Shiraishi A."/>
            <person name="Satake H."/>
            <person name="Nakayama K."/>
        </authorList>
    </citation>
    <scope>NUCLEOTIDE SEQUENCE</scope>
</reference>
<gene>
    <name evidence="1" type="ORF">Tci_882232</name>
</gene>
<proteinExistence type="predicted"/>
<dbReference type="AlphaFoldDB" id="A0A699TKI0"/>
<organism evidence="1">
    <name type="scientific">Tanacetum cinerariifolium</name>
    <name type="common">Dalmatian daisy</name>
    <name type="synonym">Chrysanthemum cinerariifolium</name>
    <dbReference type="NCBI Taxonomy" id="118510"/>
    <lineage>
        <taxon>Eukaryota</taxon>
        <taxon>Viridiplantae</taxon>
        <taxon>Streptophyta</taxon>
        <taxon>Embryophyta</taxon>
        <taxon>Tracheophyta</taxon>
        <taxon>Spermatophyta</taxon>
        <taxon>Magnoliopsida</taxon>
        <taxon>eudicotyledons</taxon>
        <taxon>Gunneridae</taxon>
        <taxon>Pentapetalae</taxon>
        <taxon>asterids</taxon>
        <taxon>campanulids</taxon>
        <taxon>Asterales</taxon>
        <taxon>Asteraceae</taxon>
        <taxon>Asteroideae</taxon>
        <taxon>Anthemideae</taxon>
        <taxon>Anthemidinae</taxon>
        <taxon>Tanacetum</taxon>
    </lineage>
</organism>
<protein>
    <submittedName>
        <fullName evidence="1">Uncharacterized protein</fullName>
    </submittedName>
</protein>
<accession>A0A699TKI0</accession>
<feature type="non-terminal residue" evidence="1">
    <location>
        <position position="143"/>
    </location>
</feature>
<name>A0A699TKI0_TANCI</name>
<feature type="non-terminal residue" evidence="1">
    <location>
        <position position="1"/>
    </location>
</feature>
<comment type="caution">
    <text evidence="1">The sequence shown here is derived from an EMBL/GenBank/DDBJ whole genome shotgun (WGS) entry which is preliminary data.</text>
</comment>
<evidence type="ECO:0000313" key="1">
    <source>
        <dbReference type="EMBL" id="GFD10263.1"/>
    </source>
</evidence>
<dbReference type="EMBL" id="BKCJ011251117">
    <property type="protein sequence ID" value="GFD10263.1"/>
    <property type="molecule type" value="Genomic_DNA"/>
</dbReference>